<sequence>MSTNDAAVLDMLMTALERDDESCWALYEEIGRIAVARWLASERNVLLTVARAWVASSDAQGALSDSWPNAADHAEIAQRAEVADAELFARIGDALACRV</sequence>
<name>A0AAW3F670_BURGA</name>
<gene>
    <name evidence="1" type="ORF">DM48_3426</name>
</gene>
<dbReference type="AlphaFoldDB" id="A0AAW3F670"/>
<dbReference type="Proteomes" id="UP000029590">
    <property type="component" value="Unassembled WGS sequence"/>
</dbReference>
<dbReference type="RefSeq" id="WP_155308251.1">
    <property type="nucleotide sequence ID" value="NZ_KN150849.1"/>
</dbReference>
<evidence type="ECO:0000313" key="1">
    <source>
        <dbReference type="EMBL" id="KGC16449.1"/>
    </source>
</evidence>
<dbReference type="EMBL" id="JPGG01000015">
    <property type="protein sequence ID" value="KGC16449.1"/>
    <property type="molecule type" value="Genomic_DNA"/>
</dbReference>
<accession>A0AAW3F670</accession>
<proteinExistence type="predicted"/>
<protein>
    <submittedName>
        <fullName evidence="1">Uncharacterized protein</fullName>
    </submittedName>
</protein>
<reference evidence="1 2" key="1">
    <citation type="submission" date="2014-04" db="EMBL/GenBank/DDBJ databases">
        <authorList>
            <person name="Bishop-Lilly K.A."/>
            <person name="Broomall S.M."/>
            <person name="Chain P.S."/>
            <person name="Chertkov O."/>
            <person name="Coyne S.R."/>
            <person name="Daligault H.E."/>
            <person name="Davenport K.W."/>
            <person name="Erkkila T."/>
            <person name="Frey K.G."/>
            <person name="Gibbons H.S."/>
            <person name="Gu W."/>
            <person name="Jaissle J."/>
            <person name="Johnson S.L."/>
            <person name="Koroleva G.I."/>
            <person name="Ladner J.T."/>
            <person name="Lo C.-C."/>
            <person name="Minogue T.D."/>
            <person name="Munk C."/>
            <person name="Palacios G.F."/>
            <person name="Redden C.L."/>
            <person name="Rosenzweig C.N."/>
            <person name="Scholz M.B."/>
            <person name="Teshima H."/>
            <person name="Xu Y."/>
        </authorList>
    </citation>
    <scope>NUCLEOTIDE SEQUENCE [LARGE SCALE GENOMIC DNA]</scope>
    <source>
        <strain evidence="2">gladioli</strain>
    </source>
</reference>
<evidence type="ECO:0000313" key="2">
    <source>
        <dbReference type="Proteomes" id="UP000029590"/>
    </source>
</evidence>
<comment type="caution">
    <text evidence="1">The sequence shown here is derived from an EMBL/GenBank/DDBJ whole genome shotgun (WGS) entry which is preliminary data.</text>
</comment>
<organism evidence="1 2">
    <name type="scientific">Burkholderia gladioli</name>
    <name type="common">Pseudomonas marginata</name>
    <name type="synonym">Phytomonas marginata</name>
    <dbReference type="NCBI Taxonomy" id="28095"/>
    <lineage>
        <taxon>Bacteria</taxon>
        <taxon>Pseudomonadati</taxon>
        <taxon>Pseudomonadota</taxon>
        <taxon>Betaproteobacteria</taxon>
        <taxon>Burkholderiales</taxon>
        <taxon>Burkholderiaceae</taxon>
        <taxon>Burkholderia</taxon>
    </lineage>
</organism>